<accession>A0A086BNP0</accession>
<evidence type="ECO:0000313" key="3">
    <source>
        <dbReference type="Proteomes" id="UP000028730"/>
    </source>
</evidence>
<evidence type="ECO:0000256" key="1">
    <source>
        <dbReference type="SAM" id="MobiDB-lite"/>
    </source>
</evidence>
<protein>
    <submittedName>
        <fullName evidence="2">Uncharacterized protein</fullName>
    </submittedName>
</protein>
<dbReference type="AlphaFoldDB" id="A0A086BNP0"/>
<dbReference type="Proteomes" id="UP000028730">
    <property type="component" value="Unassembled WGS sequence"/>
</dbReference>
<reference evidence="2 3" key="1">
    <citation type="journal article" date="2014" name="Appl. Environ. Microbiol.">
        <title>Genomic encyclopedia of type strains of the genus Bifidobacterium.</title>
        <authorList>
            <person name="Milani C."/>
            <person name="Lugli G.A."/>
            <person name="Duranti S."/>
            <person name="Turroni F."/>
            <person name="Bottacini F."/>
            <person name="Mangifesta M."/>
            <person name="Sanchez B."/>
            <person name="Viappiani A."/>
            <person name="Mancabelli L."/>
            <person name="Taminiau B."/>
            <person name="Delcenserie V."/>
            <person name="Barrangou R."/>
            <person name="Margolles A."/>
            <person name="van Sinderen D."/>
            <person name="Ventura M."/>
        </authorList>
    </citation>
    <scope>NUCLEOTIDE SEQUENCE [LARGE SCALE GENOMIC DNA]</scope>
    <source>
        <strain evidence="2 3">DSM 19703</strain>
    </source>
</reference>
<dbReference type="OrthoDB" id="3233148at2"/>
<comment type="caution">
    <text evidence="2">The sequence shown here is derived from an EMBL/GenBank/DDBJ whole genome shotgun (WGS) entry which is preliminary data.</text>
</comment>
<sequence length="100" mass="10980">MKDNPGTDHGFPPLASGSGAGPVVDALFDDPVSFDRMVDITMATGRPQMNDKSWEQVDQEYSTQGATRPGRVYTPDREISITDLDDIFAGRPLADEHQKK</sequence>
<evidence type="ECO:0000313" key="2">
    <source>
        <dbReference type="EMBL" id="KFF30554.1"/>
    </source>
</evidence>
<name>A0A086BNP0_9BIFI</name>
<keyword evidence="3" id="KW-1185">Reference proteome</keyword>
<feature type="region of interest" description="Disordered" evidence="1">
    <location>
        <begin position="1"/>
        <end position="23"/>
    </location>
</feature>
<gene>
    <name evidence="2" type="ORF">BBOMB_1414</name>
</gene>
<dbReference type="STRING" id="1341695.BBOMB_1414"/>
<dbReference type="RefSeq" id="WP_044088028.1">
    <property type="nucleotide sequence ID" value="NZ_ATLK01000002.1"/>
</dbReference>
<organism evidence="2 3">
    <name type="scientific">Bifidobacterium bombi DSM 19703</name>
    <dbReference type="NCBI Taxonomy" id="1341695"/>
    <lineage>
        <taxon>Bacteria</taxon>
        <taxon>Bacillati</taxon>
        <taxon>Actinomycetota</taxon>
        <taxon>Actinomycetes</taxon>
        <taxon>Bifidobacteriales</taxon>
        <taxon>Bifidobacteriaceae</taxon>
        <taxon>Bifidobacterium</taxon>
    </lineage>
</organism>
<proteinExistence type="predicted"/>
<dbReference type="EMBL" id="ATLK01000002">
    <property type="protein sequence ID" value="KFF30554.1"/>
    <property type="molecule type" value="Genomic_DNA"/>
</dbReference>